<dbReference type="Gene3D" id="1.10.10.60">
    <property type="entry name" value="Homeodomain-like"/>
    <property type="match status" value="1"/>
</dbReference>
<reference evidence="5 6" key="1">
    <citation type="submission" date="2023-09" db="EMBL/GenBank/DDBJ databases">
        <title>The genome sequence of Streptomyces anthocyanicus.</title>
        <authorList>
            <person name="Mo P."/>
        </authorList>
    </citation>
    <scope>NUCLEOTIDE SEQUENCE [LARGE SCALE GENOMIC DNA]</scope>
    <source>
        <strain evidence="5 6">JCM 4387</strain>
    </source>
</reference>
<evidence type="ECO:0000256" key="1">
    <source>
        <dbReference type="ARBA" id="ARBA00023015"/>
    </source>
</evidence>
<keyword evidence="1" id="KW-0805">Transcription regulation</keyword>
<feature type="domain" description="HTH araC/xylS-type" evidence="4">
    <location>
        <begin position="1"/>
        <end position="93"/>
    </location>
</feature>
<dbReference type="PANTHER" id="PTHR43280:SF32">
    <property type="entry name" value="TRANSCRIPTIONAL REGULATORY PROTEIN"/>
    <property type="match status" value="1"/>
</dbReference>
<organism evidence="5 6">
    <name type="scientific">Streptomyces violaceus</name>
    <name type="common">Streptomyces venezuelae</name>
    <dbReference type="NCBI Taxonomy" id="1936"/>
    <lineage>
        <taxon>Bacteria</taxon>
        <taxon>Bacillati</taxon>
        <taxon>Actinomycetota</taxon>
        <taxon>Actinomycetes</taxon>
        <taxon>Kitasatosporales</taxon>
        <taxon>Streptomycetaceae</taxon>
        <taxon>Streptomyces</taxon>
    </lineage>
</organism>
<keyword evidence="2" id="KW-0238">DNA-binding</keyword>
<dbReference type="InterPro" id="IPR009057">
    <property type="entry name" value="Homeodomain-like_sf"/>
</dbReference>
<evidence type="ECO:0000256" key="2">
    <source>
        <dbReference type="ARBA" id="ARBA00023125"/>
    </source>
</evidence>
<evidence type="ECO:0000313" key="5">
    <source>
        <dbReference type="EMBL" id="WND22699.1"/>
    </source>
</evidence>
<dbReference type="PANTHER" id="PTHR43280">
    <property type="entry name" value="ARAC-FAMILY TRANSCRIPTIONAL REGULATOR"/>
    <property type="match status" value="1"/>
</dbReference>
<dbReference type="SMART" id="SM00342">
    <property type="entry name" value="HTH_ARAC"/>
    <property type="match status" value="1"/>
</dbReference>
<keyword evidence="3" id="KW-0804">Transcription</keyword>
<sequence>MERDFAHTRRVEDYAETLGYSARPLSRATLTAVGLGAKEFIDRRVVLEAKRLLAHSDQSAARIADRLGFSSATHFSKYFHHRTGRTLIAFRDTHRGHTTR</sequence>
<dbReference type="EMBL" id="CP134213">
    <property type="protein sequence ID" value="WND22699.1"/>
    <property type="molecule type" value="Genomic_DNA"/>
</dbReference>
<evidence type="ECO:0000256" key="3">
    <source>
        <dbReference type="ARBA" id="ARBA00023163"/>
    </source>
</evidence>
<protein>
    <submittedName>
        <fullName evidence="5">Helix-turn-helix transcriptional regulator</fullName>
    </submittedName>
</protein>
<dbReference type="InterPro" id="IPR018060">
    <property type="entry name" value="HTH_AraC"/>
</dbReference>
<dbReference type="SUPFAM" id="SSF46689">
    <property type="entry name" value="Homeodomain-like"/>
    <property type="match status" value="1"/>
</dbReference>
<gene>
    <name evidence="5" type="ORF">RI060_37470</name>
</gene>
<dbReference type="PROSITE" id="PS01124">
    <property type="entry name" value="HTH_ARAC_FAMILY_2"/>
    <property type="match status" value="1"/>
</dbReference>
<keyword evidence="6" id="KW-1185">Reference proteome</keyword>
<accession>A0ABY9UK07</accession>
<proteinExistence type="predicted"/>
<name>A0ABY9UK07_STRVL</name>
<evidence type="ECO:0000313" key="6">
    <source>
        <dbReference type="Proteomes" id="UP001249394"/>
    </source>
</evidence>
<dbReference type="Pfam" id="PF12833">
    <property type="entry name" value="HTH_18"/>
    <property type="match status" value="1"/>
</dbReference>
<dbReference type="Proteomes" id="UP001249394">
    <property type="component" value="Chromosome"/>
</dbReference>
<evidence type="ECO:0000259" key="4">
    <source>
        <dbReference type="PROSITE" id="PS01124"/>
    </source>
</evidence>